<evidence type="ECO:0000256" key="7">
    <source>
        <dbReference type="ARBA" id="ARBA00023080"/>
    </source>
</evidence>
<dbReference type="OrthoDB" id="6288734at2759"/>
<keyword evidence="7 12" id="KW-0546">Nucleotide metabolism</keyword>
<keyword evidence="6 12" id="KW-0460">Magnesium</keyword>
<name>A0A1Y2H568_9FUNG</name>
<protein>
    <recommendedName>
        <fullName evidence="12">Inosine triphosphate pyrophosphatase</fullName>
        <shortName evidence="12">ITPase</shortName>
        <shortName evidence="12">Inosine triphosphatase</shortName>
        <ecNumber evidence="12">3.6.1.66</ecNumber>
    </recommendedName>
    <alternativeName>
        <fullName evidence="12">Non-canonical purine NTP pyrophosphatase</fullName>
    </alternativeName>
    <alternativeName>
        <fullName evidence="12">Non-standard purine NTP pyrophosphatase</fullName>
    </alternativeName>
    <alternativeName>
        <fullName evidence="12">Nucleoside-triphosphate diphosphatase</fullName>
    </alternativeName>
    <alternativeName>
        <fullName evidence="12">Nucleoside-triphosphate pyrophosphatase</fullName>
        <shortName evidence="12">NTPase</shortName>
    </alternativeName>
    <alternativeName>
        <fullName evidence="12">XTP/dITP diphosphatase</fullName>
    </alternativeName>
</protein>
<accession>A0A1Y2H568</accession>
<comment type="catalytic activity">
    <reaction evidence="10">
        <text>dITP + H2O = dIMP + diphosphate + H(+)</text>
        <dbReference type="Rhea" id="RHEA:28342"/>
        <dbReference type="ChEBI" id="CHEBI:15377"/>
        <dbReference type="ChEBI" id="CHEBI:15378"/>
        <dbReference type="ChEBI" id="CHEBI:33019"/>
        <dbReference type="ChEBI" id="CHEBI:61194"/>
        <dbReference type="ChEBI" id="CHEBI:61382"/>
        <dbReference type="EC" id="3.6.1.66"/>
    </reaction>
    <physiologicalReaction direction="left-to-right" evidence="10">
        <dbReference type="Rhea" id="RHEA:28343"/>
    </physiologicalReaction>
</comment>
<gene>
    <name evidence="14" type="ORF">BCR41DRAFT_344599</name>
</gene>
<comment type="function">
    <text evidence="12">Pyrophosphatase that hydrolyzes non-canonical purine nucleotides such as inosine triphosphate (ITP), deoxyinosine triphosphate (dITP) or xanthosine 5'-triphosphate (XTP) to their respective monophosphate derivatives. The enzyme does not distinguish between the deoxy- and ribose forms. Probably excludes non-canonical purines from RNA and DNA precursor pools, thus preventing their incorporation into RNA and DNA and avoiding chromosomal lesions.</text>
</comment>
<keyword evidence="12" id="KW-0539">Nucleus</keyword>
<feature type="binding site" evidence="12">
    <location>
        <begin position="143"/>
        <end position="146"/>
    </location>
    <ligand>
        <name>ITP</name>
        <dbReference type="ChEBI" id="CHEBI:61402"/>
    </ligand>
</feature>
<dbReference type="FunCoup" id="A0A1Y2H568">
    <property type="interactions" value="657"/>
</dbReference>
<comment type="similarity">
    <text evidence="1 12 13">Belongs to the HAM1 NTPase family.</text>
</comment>
<dbReference type="InParanoid" id="A0A1Y2H568"/>
<dbReference type="PANTHER" id="PTHR11067:SF9">
    <property type="entry name" value="INOSINE TRIPHOSPHATE PYROPHOSPHATASE"/>
    <property type="match status" value="1"/>
</dbReference>
<proteinExistence type="inferred from homology"/>
<evidence type="ECO:0000256" key="8">
    <source>
        <dbReference type="ARBA" id="ARBA00054940"/>
    </source>
</evidence>
<feature type="binding site" evidence="12">
    <location>
        <begin position="11"/>
        <end position="16"/>
    </location>
    <ligand>
        <name>ITP</name>
        <dbReference type="ChEBI" id="CHEBI:61402"/>
    </ligand>
</feature>
<keyword evidence="12" id="KW-0464">Manganese</keyword>
<dbReference type="EC" id="3.6.1.66" evidence="12"/>
<evidence type="ECO:0000256" key="3">
    <source>
        <dbReference type="ARBA" id="ARBA00022723"/>
    </source>
</evidence>
<dbReference type="HAMAP" id="MF_03148">
    <property type="entry name" value="HAM1_NTPase"/>
    <property type="match status" value="1"/>
</dbReference>
<dbReference type="InterPro" id="IPR027502">
    <property type="entry name" value="ITPase"/>
</dbReference>
<evidence type="ECO:0000256" key="5">
    <source>
        <dbReference type="ARBA" id="ARBA00022801"/>
    </source>
</evidence>
<evidence type="ECO:0000256" key="12">
    <source>
        <dbReference type="HAMAP-Rule" id="MF_03148"/>
    </source>
</evidence>
<dbReference type="GO" id="GO:0000166">
    <property type="term" value="F:nucleotide binding"/>
    <property type="evidence" value="ECO:0007669"/>
    <property type="project" value="UniProtKB-KW"/>
</dbReference>
<dbReference type="EMBL" id="MCFF01000001">
    <property type="protein sequence ID" value="ORZ29131.1"/>
    <property type="molecule type" value="Genomic_DNA"/>
</dbReference>
<keyword evidence="4 12" id="KW-0547">Nucleotide-binding</keyword>
<feature type="binding site" evidence="12">
    <location>
        <begin position="67"/>
        <end position="68"/>
    </location>
    <ligand>
        <name>ITP</name>
        <dbReference type="ChEBI" id="CHEBI:61402"/>
    </ligand>
</feature>
<dbReference type="SUPFAM" id="SSF52972">
    <property type="entry name" value="ITPase-like"/>
    <property type="match status" value="1"/>
</dbReference>
<dbReference type="GeneID" id="33564388"/>
<evidence type="ECO:0000256" key="9">
    <source>
        <dbReference type="ARBA" id="ARBA00093218"/>
    </source>
</evidence>
<dbReference type="Pfam" id="PF01725">
    <property type="entry name" value="Ham1p_like"/>
    <property type="match status" value="1"/>
</dbReference>
<dbReference type="GO" id="GO:0005634">
    <property type="term" value="C:nucleus"/>
    <property type="evidence" value="ECO:0007669"/>
    <property type="project" value="UniProtKB-SubCell"/>
</dbReference>
<sequence>MADKQKLLFVTGNKNKLAEMQALLGDHFQLDSISIDLPELQGSSNEIAREKCKKAAEFAKGPVYVEDTGLGFGALNGLPGPYIKWFLESIGLEGLVKMLEGYTDKSAVAYCTIAYTTGPGSEPILFEGSVKGSIVNPMGPRTFGWDPIFKPDRHNDTYATMDPAVKNAISHRSVAVLKLRQYLEKELELRRSLAVME</sequence>
<evidence type="ECO:0000256" key="11">
    <source>
        <dbReference type="ARBA" id="ARBA00093271"/>
    </source>
</evidence>
<comment type="catalytic activity">
    <reaction evidence="12">
        <text>XTP + H2O = XMP + diphosphate + H(+)</text>
        <dbReference type="Rhea" id="RHEA:28610"/>
        <dbReference type="ChEBI" id="CHEBI:15377"/>
        <dbReference type="ChEBI" id="CHEBI:15378"/>
        <dbReference type="ChEBI" id="CHEBI:33019"/>
        <dbReference type="ChEBI" id="CHEBI:57464"/>
        <dbReference type="ChEBI" id="CHEBI:61314"/>
        <dbReference type="EC" id="3.6.1.66"/>
    </reaction>
</comment>
<feature type="binding site" evidence="12">
    <location>
        <position position="166"/>
    </location>
    <ligand>
        <name>ITP</name>
        <dbReference type="ChEBI" id="CHEBI:61402"/>
    </ligand>
</feature>
<feature type="binding site" evidence="12">
    <location>
        <position position="39"/>
    </location>
    <ligand>
        <name>Mg(2+)</name>
        <dbReference type="ChEBI" id="CHEBI:18420"/>
    </ligand>
</feature>
<comment type="catalytic activity">
    <reaction evidence="11">
        <text>N(6)-hydroxy-dATP + H2O = N(6)-hydroxy-dAMP + diphosphate + H(+)</text>
        <dbReference type="Rhea" id="RHEA:83971"/>
        <dbReference type="ChEBI" id="CHEBI:15377"/>
        <dbReference type="ChEBI" id="CHEBI:15378"/>
        <dbReference type="ChEBI" id="CHEBI:33019"/>
        <dbReference type="ChEBI" id="CHEBI:233529"/>
        <dbReference type="ChEBI" id="CHEBI:233530"/>
    </reaction>
    <physiologicalReaction direction="left-to-right" evidence="11">
        <dbReference type="Rhea" id="RHEA:83972"/>
    </physiologicalReaction>
</comment>
<comment type="subunit">
    <text evidence="12">Homodimer.</text>
</comment>
<feature type="binding site" evidence="12">
    <location>
        <position position="67"/>
    </location>
    <ligand>
        <name>Mg(2+)</name>
        <dbReference type="ChEBI" id="CHEBI:18420"/>
    </ligand>
</feature>
<evidence type="ECO:0000256" key="2">
    <source>
        <dbReference type="ARBA" id="ARBA00022490"/>
    </source>
</evidence>
<dbReference type="GO" id="GO:0036220">
    <property type="term" value="F:ITP diphosphatase activity"/>
    <property type="evidence" value="ECO:0007669"/>
    <property type="project" value="UniProtKB-UniRule"/>
</dbReference>
<comment type="caution">
    <text evidence="14">The sequence shown here is derived from an EMBL/GenBank/DDBJ whole genome shotgun (WGS) entry which is preliminary data.</text>
</comment>
<keyword evidence="15" id="KW-1185">Reference proteome</keyword>
<dbReference type="GO" id="GO:0035870">
    <property type="term" value="F:dITP diphosphatase activity"/>
    <property type="evidence" value="ECO:0007669"/>
    <property type="project" value="UniProtKB-UniRule"/>
</dbReference>
<dbReference type="GO" id="GO:0046872">
    <property type="term" value="F:metal ion binding"/>
    <property type="evidence" value="ECO:0007669"/>
    <property type="project" value="UniProtKB-KW"/>
</dbReference>
<reference evidence="14 15" key="1">
    <citation type="submission" date="2016-07" db="EMBL/GenBank/DDBJ databases">
        <title>Pervasive Adenine N6-methylation of Active Genes in Fungi.</title>
        <authorList>
            <consortium name="DOE Joint Genome Institute"/>
            <person name="Mondo S.J."/>
            <person name="Dannebaum R.O."/>
            <person name="Kuo R.C."/>
            <person name="Labutti K."/>
            <person name="Haridas S."/>
            <person name="Kuo A."/>
            <person name="Salamov A."/>
            <person name="Ahrendt S.R."/>
            <person name="Lipzen A."/>
            <person name="Sullivan W."/>
            <person name="Andreopoulos W.B."/>
            <person name="Clum A."/>
            <person name="Lindquist E."/>
            <person name="Daum C."/>
            <person name="Ramamoorthy G.K."/>
            <person name="Gryganskyi A."/>
            <person name="Culley D."/>
            <person name="Magnuson J.K."/>
            <person name="James T.Y."/>
            <person name="O'Malley M.A."/>
            <person name="Stajich J.E."/>
            <person name="Spatafora J.W."/>
            <person name="Visel A."/>
            <person name="Grigoriev I.V."/>
        </authorList>
    </citation>
    <scope>NUCLEOTIDE SEQUENCE [LARGE SCALE GENOMIC DNA]</scope>
    <source>
        <strain evidence="14 15">NRRL 3116</strain>
    </source>
</reference>
<organism evidence="14 15">
    <name type="scientific">Lobosporangium transversale</name>
    <dbReference type="NCBI Taxonomy" id="64571"/>
    <lineage>
        <taxon>Eukaryota</taxon>
        <taxon>Fungi</taxon>
        <taxon>Fungi incertae sedis</taxon>
        <taxon>Mucoromycota</taxon>
        <taxon>Mortierellomycotina</taxon>
        <taxon>Mortierellomycetes</taxon>
        <taxon>Mortierellales</taxon>
        <taxon>Mortierellaceae</taxon>
        <taxon>Lobosporangium</taxon>
    </lineage>
</organism>
<dbReference type="InterPro" id="IPR029001">
    <property type="entry name" value="ITPase-like_fam"/>
</dbReference>
<dbReference type="Proteomes" id="UP000193648">
    <property type="component" value="Unassembled WGS sequence"/>
</dbReference>
<comment type="subcellular location">
    <subcellularLocation>
        <location evidence="12">Cytoplasm</location>
    </subcellularLocation>
    <subcellularLocation>
        <location evidence="12">Nucleus</location>
    </subcellularLocation>
</comment>
<dbReference type="GO" id="GO:0009204">
    <property type="term" value="P:deoxyribonucleoside triphosphate catabolic process"/>
    <property type="evidence" value="ECO:0007669"/>
    <property type="project" value="UniProtKB-UniRule"/>
</dbReference>
<dbReference type="InterPro" id="IPR002637">
    <property type="entry name" value="RdgB/HAM1"/>
</dbReference>
<dbReference type="GO" id="GO:0009117">
    <property type="term" value="P:nucleotide metabolic process"/>
    <property type="evidence" value="ECO:0007669"/>
    <property type="project" value="UniProtKB-KW"/>
</dbReference>
<evidence type="ECO:0000256" key="4">
    <source>
        <dbReference type="ARBA" id="ARBA00022741"/>
    </source>
</evidence>
<dbReference type="RefSeq" id="XP_021886804.1">
    <property type="nucleotide sequence ID" value="XM_022022544.1"/>
</dbReference>
<dbReference type="NCBIfam" id="TIGR00042">
    <property type="entry name" value="RdgB/HAM1 family non-canonical purine NTP pyrophosphatase"/>
    <property type="match status" value="1"/>
</dbReference>
<feature type="binding site" evidence="12">
    <location>
        <position position="51"/>
    </location>
    <ligand>
        <name>ITP</name>
        <dbReference type="ChEBI" id="CHEBI:61402"/>
    </ligand>
</feature>
<evidence type="ECO:0000313" key="15">
    <source>
        <dbReference type="Proteomes" id="UP000193648"/>
    </source>
</evidence>
<comment type="cofactor">
    <cofactor evidence="12">
        <name>Mg(2+)</name>
        <dbReference type="ChEBI" id="CHEBI:18420"/>
    </cofactor>
    <cofactor evidence="12">
        <name>Mn(2+)</name>
        <dbReference type="ChEBI" id="CHEBI:29035"/>
    </cofactor>
    <text evidence="12">Binds 1 divalent metal cation per subunit; can use either Mg(2+) or Mn(2+).</text>
</comment>
<keyword evidence="3 12" id="KW-0479">Metal-binding</keyword>
<evidence type="ECO:0000256" key="13">
    <source>
        <dbReference type="RuleBase" id="RU003781"/>
    </source>
</evidence>
<feature type="binding site" evidence="12">
    <location>
        <begin position="171"/>
        <end position="172"/>
    </location>
    <ligand>
        <name>ITP</name>
        <dbReference type="ChEBI" id="CHEBI:61402"/>
    </ligand>
</feature>
<dbReference type="AlphaFoldDB" id="A0A1Y2H568"/>
<dbReference type="STRING" id="64571.A0A1Y2H568"/>
<dbReference type="Gene3D" id="3.90.950.10">
    <property type="match status" value="1"/>
</dbReference>
<keyword evidence="5 12" id="KW-0378">Hydrolase</keyword>
<dbReference type="FunFam" id="3.90.950.10:FF:000003">
    <property type="entry name" value="Inosine triphosphate pyrophosphatase"/>
    <property type="match status" value="1"/>
</dbReference>
<dbReference type="GO" id="GO:0036222">
    <property type="term" value="F:XTP diphosphatase activity"/>
    <property type="evidence" value="ECO:0007669"/>
    <property type="project" value="UniProtKB-UniRule"/>
</dbReference>
<evidence type="ECO:0000256" key="1">
    <source>
        <dbReference type="ARBA" id="ARBA00008023"/>
    </source>
</evidence>
<comment type="catalytic activity">
    <reaction evidence="9">
        <text>ITP + H2O = IMP + diphosphate + H(+)</text>
        <dbReference type="Rhea" id="RHEA:29399"/>
        <dbReference type="ChEBI" id="CHEBI:15377"/>
        <dbReference type="ChEBI" id="CHEBI:15378"/>
        <dbReference type="ChEBI" id="CHEBI:33019"/>
        <dbReference type="ChEBI" id="CHEBI:58053"/>
        <dbReference type="ChEBI" id="CHEBI:61402"/>
        <dbReference type="EC" id="3.6.1.66"/>
    </reaction>
    <physiologicalReaction direction="left-to-right" evidence="9">
        <dbReference type="Rhea" id="RHEA:29400"/>
    </physiologicalReaction>
</comment>
<evidence type="ECO:0000256" key="10">
    <source>
        <dbReference type="ARBA" id="ARBA00093255"/>
    </source>
</evidence>
<dbReference type="GO" id="GO:0005737">
    <property type="term" value="C:cytoplasm"/>
    <property type="evidence" value="ECO:0007669"/>
    <property type="project" value="UniProtKB-SubCell"/>
</dbReference>
<comment type="function">
    <text evidence="8">Pyrophosphatase that hydrolyzes the non-canonical purine nucleotides inosine triphosphate (ITP), deoxyinosine triphosphate (dITP) as well as 2'-deoxy-N-6-hydroxylaminopurine triphosphate (dHAPTP) and xanthosine 5'-triphosphate (XTP) to their respective monophosphate derivatives. The enzyme does not distinguish between the deoxy- and ribose forms. Probably excludes non-canonical purines from RNA and DNA precursor pools, thus preventing their incorporation into RNA and DNA and avoiding chromosomal lesions.</text>
</comment>
<evidence type="ECO:0000256" key="6">
    <source>
        <dbReference type="ARBA" id="ARBA00022842"/>
    </source>
</evidence>
<keyword evidence="2 12" id="KW-0963">Cytoplasm</keyword>
<evidence type="ECO:0000313" key="14">
    <source>
        <dbReference type="EMBL" id="ORZ29131.1"/>
    </source>
</evidence>
<dbReference type="PANTHER" id="PTHR11067">
    <property type="entry name" value="INOSINE TRIPHOSPHATE PYROPHOSPHATASE/HAM1 PROTEIN"/>
    <property type="match status" value="1"/>
</dbReference>
<dbReference type="CDD" id="cd00515">
    <property type="entry name" value="HAM1"/>
    <property type="match status" value="1"/>
</dbReference>